<protein>
    <recommendedName>
        <fullName evidence="1">Sulfatase-modifying factor enzyme-like domain-containing protein</fullName>
    </recommendedName>
</protein>
<dbReference type="GO" id="GO:0120147">
    <property type="term" value="F:formylglycine-generating oxidase activity"/>
    <property type="evidence" value="ECO:0007669"/>
    <property type="project" value="TreeGrafter"/>
</dbReference>
<dbReference type="InterPro" id="IPR005532">
    <property type="entry name" value="SUMF_dom"/>
</dbReference>
<name>A0A5C4JUT4_9HYPH</name>
<dbReference type="PANTHER" id="PTHR23150">
    <property type="entry name" value="SULFATASE MODIFYING FACTOR 1, 2"/>
    <property type="match status" value="1"/>
</dbReference>
<dbReference type="OrthoDB" id="9768004at2"/>
<dbReference type="InterPro" id="IPR042095">
    <property type="entry name" value="SUMF_sf"/>
</dbReference>
<proteinExistence type="predicted"/>
<evidence type="ECO:0000313" key="2">
    <source>
        <dbReference type="EMBL" id="TNB49067.1"/>
    </source>
</evidence>
<dbReference type="Gene3D" id="3.90.1580.10">
    <property type="entry name" value="paralog of FGE (formylglycine-generating enzyme)"/>
    <property type="match status" value="1"/>
</dbReference>
<dbReference type="PANTHER" id="PTHR23150:SF19">
    <property type="entry name" value="FORMYLGLYCINE-GENERATING ENZYME"/>
    <property type="match status" value="1"/>
</dbReference>
<accession>A0A5C4JUT4</accession>
<organism evidence="2 3">
    <name type="scientific">Martelella lutilitoris</name>
    <dbReference type="NCBI Taxonomy" id="2583532"/>
    <lineage>
        <taxon>Bacteria</taxon>
        <taxon>Pseudomonadati</taxon>
        <taxon>Pseudomonadota</taxon>
        <taxon>Alphaproteobacteria</taxon>
        <taxon>Hyphomicrobiales</taxon>
        <taxon>Aurantimonadaceae</taxon>
        <taxon>Martelella</taxon>
    </lineage>
</organism>
<evidence type="ECO:0000313" key="3">
    <source>
        <dbReference type="Proteomes" id="UP000307874"/>
    </source>
</evidence>
<dbReference type="InterPro" id="IPR051043">
    <property type="entry name" value="Sulfatase_Mod_Factor_Kinase"/>
</dbReference>
<dbReference type="InterPro" id="IPR016187">
    <property type="entry name" value="CTDL_fold"/>
</dbReference>
<dbReference type="Pfam" id="PF03781">
    <property type="entry name" value="FGE-sulfatase"/>
    <property type="match status" value="1"/>
</dbReference>
<evidence type="ECO:0000259" key="1">
    <source>
        <dbReference type="Pfam" id="PF03781"/>
    </source>
</evidence>
<sequence length="610" mass="65127">MTTEKTATGGGPRDAAILPLLARFTHEDKEAKGLRAFSGEAAGPRRPVHFTAAEMVFMFPALLLHAPDGGGKTTFARLLSEALNGEGTAARDHLFRPAHRNAAGDLLAHDLPDVLPEVVLCRRDDDAEAMLAATLARGDTPVLLIIDALETRADPEALLVRSAAVIKGQPSLRLLVLCESRALEGIRRPASIPEYGLLGLARPERAAFETENGFSGAHDEKDFVLPGLWRLSLDIGRPVAPRDVAALAPTDAGWAESYRDAAALEAMSDEALLAAVSARPARWAGPFDLLCDWIGPDAPRAAALARGLARSEADLPVLLCAGKLVATGTAEAKALTAALVDAIATDGAPAGLRRRAGEVLARLGDPRDLEALASVPAGLYPMGGDIHPNSAPAHHAPVGDFRIGVYPVVNAAYLRFVTETDRPWKSVNGRNPERASHPATDLTWHDARAYCAWATEKWRAEGRIGPDEIVRLPCEREWEAAARGPSGLLYPWGEVWAAEHANGEETGFNDLCTVGLFPEGRAPSGCLDMAGQAWEWCTTLWGRDMGTPAFAFPWQSDGREALDAPADIRRVLRGGCFSSPAWKANGVYRGSLEPAGSWRGNGFRVVVAKG</sequence>
<dbReference type="SUPFAM" id="SSF56436">
    <property type="entry name" value="C-type lectin-like"/>
    <property type="match status" value="1"/>
</dbReference>
<gene>
    <name evidence="2" type="ORF">FF124_03480</name>
</gene>
<feature type="domain" description="Sulfatase-modifying factor enzyme-like" evidence="1">
    <location>
        <begin position="372"/>
        <end position="606"/>
    </location>
</feature>
<dbReference type="Proteomes" id="UP000307874">
    <property type="component" value="Unassembled WGS sequence"/>
</dbReference>
<keyword evidence="3" id="KW-1185">Reference proteome</keyword>
<reference evidence="2 3" key="2">
    <citation type="submission" date="2019-06" db="EMBL/GenBank/DDBJ databases">
        <title>Martelella lutilitoris sp. nov., isolated from a tidal mudflat.</title>
        <authorList>
            <person name="Kim Y.-J."/>
        </authorList>
    </citation>
    <scope>NUCLEOTIDE SEQUENCE [LARGE SCALE GENOMIC DNA]</scope>
    <source>
        <strain evidence="2 3">GH2-6</strain>
    </source>
</reference>
<dbReference type="EMBL" id="VCLB01000002">
    <property type="protein sequence ID" value="TNB49067.1"/>
    <property type="molecule type" value="Genomic_DNA"/>
</dbReference>
<reference evidence="2 3" key="1">
    <citation type="submission" date="2019-05" db="EMBL/GenBank/DDBJ databases">
        <authorList>
            <person name="Lee S.D."/>
        </authorList>
    </citation>
    <scope>NUCLEOTIDE SEQUENCE [LARGE SCALE GENOMIC DNA]</scope>
    <source>
        <strain evidence="2 3">GH2-6</strain>
    </source>
</reference>
<dbReference type="RefSeq" id="WP_138747102.1">
    <property type="nucleotide sequence ID" value="NZ_VCLB01000002.1"/>
</dbReference>
<comment type="caution">
    <text evidence="2">The sequence shown here is derived from an EMBL/GenBank/DDBJ whole genome shotgun (WGS) entry which is preliminary data.</text>
</comment>
<dbReference type="AlphaFoldDB" id="A0A5C4JUT4"/>